<dbReference type="PANTHER" id="PTHR21047:SF2">
    <property type="entry name" value="THYMIDINE DIPHOSPHO-4-KETO-RHAMNOSE 3,5-EPIMERASE"/>
    <property type="match status" value="1"/>
</dbReference>
<gene>
    <name evidence="8" type="ORF">SAMN02745746_02161</name>
</gene>
<dbReference type="RefSeq" id="WP_085276417.1">
    <property type="nucleotide sequence ID" value="NZ_FXAG01000010.1"/>
</dbReference>
<dbReference type="InterPro" id="IPR014710">
    <property type="entry name" value="RmlC-like_jellyroll"/>
</dbReference>
<dbReference type="GO" id="GO:0019305">
    <property type="term" value="P:dTDP-rhamnose biosynthetic process"/>
    <property type="evidence" value="ECO:0007669"/>
    <property type="project" value="UniProtKB-UniRule"/>
</dbReference>
<comment type="pathway">
    <text evidence="7">Carbohydrate biosynthesis; dTDP-L-rhamnose biosynthesis.</text>
</comment>
<dbReference type="InterPro" id="IPR011051">
    <property type="entry name" value="RmlC_Cupin_sf"/>
</dbReference>
<evidence type="ECO:0000256" key="4">
    <source>
        <dbReference type="ARBA" id="ARBA00019595"/>
    </source>
</evidence>
<dbReference type="EMBL" id="FXAG01000010">
    <property type="protein sequence ID" value="SMF25157.1"/>
    <property type="molecule type" value="Genomic_DNA"/>
</dbReference>
<evidence type="ECO:0000256" key="7">
    <source>
        <dbReference type="RuleBase" id="RU364069"/>
    </source>
</evidence>
<evidence type="ECO:0000256" key="6">
    <source>
        <dbReference type="PIRSR" id="PIRSR600888-3"/>
    </source>
</evidence>
<comment type="similarity">
    <text evidence="7">Belongs to the dTDP-4-dehydrorhamnose 3,5-epimerase family.</text>
</comment>
<feature type="active site" description="Proton donor" evidence="5">
    <location>
        <position position="131"/>
    </location>
</feature>
<evidence type="ECO:0000313" key="9">
    <source>
        <dbReference type="Proteomes" id="UP000192920"/>
    </source>
</evidence>
<dbReference type="InterPro" id="IPR000888">
    <property type="entry name" value="RmlC-like"/>
</dbReference>
<dbReference type="EC" id="5.1.3.13" evidence="3 7"/>
<keyword evidence="7" id="KW-0413">Isomerase</keyword>
<dbReference type="NCBIfam" id="TIGR01221">
    <property type="entry name" value="rmlC"/>
    <property type="match status" value="1"/>
</dbReference>
<dbReference type="GO" id="GO:0005829">
    <property type="term" value="C:cytosol"/>
    <property type="evidence" value="ECO:0007669"/>
    <property type="project" value="TreeGrafter"/>
</dbReference>
<dbReference type="SUPFAM" id="SSF51182">
    <property type="entry name" value="RmlC-like cupins"/>
    <property type="match status" value="1"/>
</dbReference>
<dbReference type="STRING" id="1123014.SAMN02745746_02161"/>
<dbReference type="UniPathway" id="UPA00124"/>
<dbReference type="Pfam" id="PF00908">
    <property type="entry name" value="dTDP_sugar_isom"/>
    <property type="match status" value="1"/>
</dbReference>
<name>A0A1Y6BWY2_9NEIS</name>
<comment type="catalytic activity">
    <reaction evidence="1 7">
        <text>dTDP-4-dehydro-6-deoxy-alpha-D-glucose = dTDP-4-dehydro-beta-L-rhamnose</text>
        <dbReference type="Rhea" id="RHEA:16969"/>
        <dbReference type="ChEBI" id="CHEBI:57649"/>
        <dbReference type="ChEBI" id="CHEBI:62830"/>
        <dbReference type="EC" id="5.1.3.13"/>
    </reaction>
</comment>
<dbReference type="CDD" id="cd00438">
    <property type="entry name" value="cupin_RmlC"/>
    <property type="match status" value="1"/>
</dbReference>
<feature type="active site" description="Proton acceptor" evidence="5">
    <location>
        <position position="62"/>
    </location>
</feature>
<comment type="function">
    <text evidence="2 7">Catalyzes the epimerization of the C3' and C5'positions of dTDP-6-deoxy-D-xylo-4-hexulose, forming dTDP-6-deoxy-L-lyxo-4-hexulose.</text>
</comment>
<dbReference type="GO" id="GO:0008830">
    <property type="term" value="F:dTDP-4-dehydrorhamnose 3,5-epimerase activity"/>
    <property type="evidence" value="ECO:0007669"/>
    <property type="project" value="UniProtKB-UniRule"/>
</dbReference>
<evidence type="ECO:0000256" key="2">
    <source>
        <dbReference type="ARBA" id="ARBA00001997"/>
    </source>
</evidence>
<evidence type="ECO:0000256" key="1">
    <source>
        <dbReference type="ARBA" id="ARBA00001298"/>
    </source>
</evidence>
<accession>A0A1Y6BWY2</accession>
<comment type="subunit">
    <text evidence="7">Homodimer.</text>
</comment>
<sequence length="180" mass="20436">MKIIETALNGLLLLEPVVFADERGEFCETFNARRFAALIGREVSFVQDNRSHSRPNVLRGLHYQHTHPQGKLVQVTQGAVWDVAVDLRRASPCFGQWHGVTLSAENRRQLWIPEGFAHGFLALQDGAEFCYKVSDYWHAGDEYCIRWDDPALGIDWPLAQPPVLSDKDRQGLNFADAPMF</sequence>
<dbReference type="Proteomes" id="UP000192920">
    <property type="component" value="Unassembled WGS sequence"/>
</dbReference>
<organism evidence="8 9">
    <name type="scientific">Pseudogulbenkiania subflava DSM 22618</name>
    <dbReference type="NCBI Taxonomy" id="1123014"/>
    <lineage>
        <taxon>Bacteria</taxon>
        <taxon>Pseudomonadati</taxon>
        <taxon>Pseudomonadota</taxon>
        <taxon>Betaproteobacteria</taxon>
        <taxon>Neisseriales</taxon>
        <taxon>Chromobacteriaceae</taxon>
        <taxon>Pseudogulbenkiania</taxon>
    </lineage>
</organism>
<dbReference type="Gene3D" id="2.60.120.10">
    <property type="entry name" value="Jelly Rolls"/>
    <property type="match status" value="1"/>
</dbReference>
<protein>
    <recommendedName>
        <fullName evidence="4 7">dTDP-4-dehydrorhamnose 3,5-epimerase</fullName>
        <ecNumber evidence="3 7">5.1.3.13</ecNumber>
    </recommendedName>
    <alternativeName>
        <fullName evidence="7">Thymidine diphospho-4-keto-rhamnose 3,5-epimerase</fullName>
    </alternativeName>
</protein>
<reference evidence="9" key="1">
    <citation type="submission" date="2017-04" db="EMBL/GenBank/DDBJ databases">
        <authorList>
            <person name="Varghese N."/>
            <person name="Submissions S."/>
        </authorList>
    </citation>
    <scope>NUCLEOTIDE SEQUENCE [LARGE SCALE GENOMIC DNA]</scope>
    <source>
        <strain evidence="9">DSM 22618</strain>
    </source>
</reference>
<dbReference type="AlphaFoldDB" id="A0A1Y6BWY2"/>
<proteinExistence type="inferred from homology"/>
<evidence type="ECO:0000256" key="3">
    <source>
        <dbReference type="ARBA" id="ARBA00012098"/>
    </source>
</evidence>
<feature type="site" description="Participates in a stacking interaction with the thymidine ring of dTDP-4-oxo-6-deoxyglucose" evidence="6">
    <location>
        <position position="137"/>
    </location>
</feature>
<dbReference type="PANTHER" id="PTHR21047">
    <property type="entry name" value="DTDP-6-DEOXY-D-GLUCOSE-3,5 EPIMERASE"/>
    <property type="match status" value="1"/>
</dbReference>
<evidence type="ECO:0000256" key="5">
    <source>
        <dbReference type="PIRSR" id="PIRSR600888-1"/>
    </source>
</evidence>
<evidence type="ECO:0000313" key="8">
    <source>
        <dbReference type="EMBL" id="SMF25157.1"/>
    </source>
</evidence>
<dbReference type="GO" id="GO:0000271">
    <property type="term" value="P:polysaccharide biosynthetic process"/>
    <property type="evidence" value="ECO:0007669"/>
    <property type="project" value="TreeGrafter"/>
</dbReference>
<keyword evidence="9" id="KW-1185">Reference proteome</keyword>